<keyword evidence="4" id="KW-1185">Reference proteome</keyword>
<keyword evidence="2" id="KW-1133">Transmembrane helix</keyword>
<evidence type="ECO:0000313" key="4">
    <source>
        <dbReference type="Proteomes" id="UP001307889"/>
    </source>
</evidence>
<dbReference type="Proteomes" id="UP001307889">
    <property type="component" value="Chromosome 10"/>
</dbReference>
<dbReference type="EMBL" id="AP028918">
    <property type="protein sequence ID" value="BES99379.1"/>
    <property type="molecule type" value="Genomic_DNA"/>
</dbReference>
<sequence>MQATAQVAGSATNLSAYFAISIVSFFDVFLFAGTDNDDVNIWQMFSGKYAHLRSHAKPENTTGLPKLTEKTTLRQLNWVDDERHHVRHGHHNHQNHNRGLPRRGPSVSPSIPPPPPTLPSCYTGNEVLAIVGLTCLLNFAFVLLVMACVHYCSSNTKSDQIPRLESVVIESETDSDDSRRCWDGRSSLLSLHQLPLYRHKTPSHSMEQLLFVD</sequence>
<feature type="transmembrane region" description="Helical" evidence="2">
    <location>
        <begin position="127"/>
        <end position="153"/>
    </location>
</feature>
<proteinExistence type="predicted"/>
<protein>
    <submittedName>
        <fullName evidence="3">Uncharacterized protein</fullName>
    </submittedName>
</protein>
<keyword evidence="2" id="KW-0812">Transmembrane</keyword>
<gene>
    <name evidence="3" type="ORF">NTJ_12196</name>
</gene>
<feature type="transmembrane region" description="Helical" evidence="2">
    <location>
        <begin position="12"/>
        <end position="32"/>
    </location>
</feature>
<evidence type="ECO:0000256" key="1">
    <source>
        <dbReference type="SAM" id="MobiDB-lite"/>
    </source>
</evidence>
<keyword evidence="2" id="KW-0472">Membrane</keyword>
<accession>A0ABN7B6A3</accession>
<organism evidence="3 4">
    <name type="scientific">Nesidiocoris tenuis</name>
    <dbReference type="NCBI Taxonomy" id="355587"/>
    <lineage>
        <taxon>Eukaryota</taxon>
        <taxon>Metazoa</taxon>
        <taxon>Ecdysozoa</taxon>
        <taxon>Arthropoda</taxon>
        <taxon>Hexapoda</taxon>
        <taxon>Insecta</taxon>
        <taxon>Pterygota</taxon>
        <taxon>Neoptera</taxon>
        <taxon>Paraneoptera</taxon>
        <taxon>Hemiptera</taxon>
        <taxon>Heteroptera</taxon>
        <taxon>Panheteroptera</taxon>
        <taxon>Cimicomorpha</taxon>
        <taxon>Miridae</taxon>
        <taxon>Dicyphina</taxon>
        <taxon>Nesidiocoris</taxon>
    </lineage>
</organism>
<feature type="region of interest" description="Disordered" evidence="1">
    <location>
        <begin position="87"/>
        <end position="116"/>
    </location>
</feature>
<name>A0ABN7B6A3_9HEMI</name>
<feature type="compositionally biased region" description="Basic residues" evidence="1">
    <location>
        <begin position="87"/>
        <end position="101"/>
    </location>
</feature>
<evidence type="ECO:0000256" key="2">
    <source>
        <dbReference type="SAM" id="Phobius"/>
    </source>
</evidence>
<reference evidence="3 4" key="1">
    <citation type="submission" date="2023-09" db="EMBL/GenBank/DDBJ databases">
        <title>Nesidiocoris tenuis whole genome shotgun sequence.</title>
        <authorList>
            <person name="Shibata T."/>
            <person name="Shimoda M."/>
            <person name="Kobayashi T."/>
            <person name="Uehara T."/>
        </authorList>
    </citation>
    <scope>NUCLEOTIDE SEQUENCE [LARGE SCALE GENOMIC DNA]</scope>
    <source>
        <strain evidence="3 4">Japan</strain>
    </source>
</reference>
<evidence type="ECO:0000313" key="3">
    <source>
        <dbReference type="EMBL" id="BES99379.1"/>
    </source>
</evidence>